<name>A0A849BP79_9ACTN</name>
<dbReference type="Gene3D" id="3.40.30.10">
    <property type="entry name" value="Glutaredoxin"/>
    <property type="match status" value="1"/>
</dbReference>
<keyword evidence="7" id="KW-0812">Transmembrane</keyword>
<keyword evidence="3" id="KW-0560">Oxidoreductase</keyword>
<dbReference type="SUPFAM" id="SSF52833">
    <property type="entry name" value="Thioredoxin-like"/>
    <property type="match status" value="1"/>
</dbReference>
<dbReference type="InterPro" id="IPR012336">
    <property type="entry name" value="Thioredoxin-like_fold"/>
</dbReference>
<accession>A0A849BP79</accession>
<keyword evidence="2" id="KW-0732">Signal</keyword>
<dbReference type="Pfam" id="PF13462">
    <property type="entry name" value="Thioredoxin_4"/>
    <property type="match status" value="1"/>
</dbReference>
<gene>
    <name evidence="9" type="ORF">HLB09_08525</name>
</gene>
<comment type="caution">
    <text evidence="9">The sequence shown here is derived from an EMBL/GenBank/DDBJ whole genome shotgun (WGS) entry which is preliminary data.</text>
</comment>
<dbReference type="RefSeq" id="WP_171202961.1">
    <property type="nucleotide sequence ID" value="NZ_BAAANP010000020.1"/>
</dbReference>
<protein>
    <submittedName>
        <fullName evidence="9">Thioredoxin domain-containing protein</fullName>
    </submittedName>
</protein>
<evidence type="ECO:0000313" key="10">
    <source>
        <dbReference type="Proteomes" id="UP000555552"/>
    </source>
</evidence>
<evidence type="ECO:0000256" key="6">
    <source>
        <dbReference type="SAM" id="MobiDB-lite"/>
    </source>
</evidence>
<proteinExistence type="inferred from homology"/>
<evidence type="ECO:0000256" key="7">
    <source>
        <dbReference type="SAM" id="Phobius"/>
    </source>
</evidence>
<evidence type="ECO:0000256" key="5">
    <source>
        <dbReference type="ARBA" id="ARBA00023284"/>
    </source>
</evidence>
<keyword evidence="7" id="KW-1133">Transmembrane helix</keyword>
<feature type="region of interest" description="Disordered" evidence="6">
    <location>
        <begin position="1"/>
        <end position="31"/>
    </location>
</feature>
<evidence type="ECO:0000259" key="8">
    <source>
        <dbReference type="Pfam" id="PF13462"/>
    </source>
</evidence>
<reference evidence="9 10" key="1">
    <citation type="submission" date="2020-05" db="EMBL/GenBank/DDBJ databases">
        <title>MicrobeNet Type strains.</title>
        <authorList>
            <person name="Nicholson A.C."/>
        </authorList>
    </citation>
    <scope>NUCLEOTIDE SEQUENCE [LARGE SCALE GENOMIC DNA]</scope>
    <source>
        <strain evidence="9 10">JCM 14547</strain>
    </source>
</reference>
<organism evidence="9 10">
    <name type="scientific">Pseudokineococcus marinus</name>
    <dbReference type="NCBI Taxonomy" id="351215"/>
    <lineage>
        <taxon>Bacteria</taxon>
        <taxon>Bacillati</taxon>
        <taxon>Actinomycetota</taxon>
        <taxon>Actinomycetes</taxon>
        <taxon>Kineosporiales</taxon>
        <taxon>Kineosporiaceae</taxon>
        <taxon>Pseudokineococcus</taxon>
    </lineage>
</organism>
<dbReference type="PANTHER" id="PTHR13887">
    <property type="entry name" value="GLUTATHIONE S-TRANSFERASE KAPPA"/>
    <property type="match status" value="1"/>
</dbReference>
<dbReference type="GO" id="GO:0016491">
    <property type="term" value="F:oxidoreductase activity"/>
    <property type="evidence" value="ECO:0007669"/>
    <property type="project" value="UniProtKB-KW"/>
</dbReference>
<evidence type="ECO:0000256" key="3">
    <source>
        <dbReference type="ARBA" id="ARBA00023002"/>
    </source>
</evidence>
<evidence type="ECO:0000256" key="4">
    <source>
        <dbReference type="ARBA" id="ARBA00023157"/>
    </source>
</evidence>
<dbReference type="Proteomes" id="UP000555552">
    <property type="component" value="Unassembled WGS sequence"/>
</dbReference>
<keyword evidence="10" id="KW-1185">Reference proteome</keyword>
<evidence type="ECO:0000256" key="1">
    <source>
        <dbReference type="ARBA" id="ARBA00005791"/>
    </source>
</evidence>
<feature type="transmembrane region" description="Helical" evidence="7">
    <location>
        <begin position="37"/>
        <end position="59"/>
    </location>
</feature>
<feature type="domain" description="Thioredoxin-like fold" evidence="8">
    <location>
        <begin position="79"/>
        <end position="242"/>
    </location>
</feature>
<dbReference type="InterPro" id="IPR036249">
    <property type="entry name" value="Thioredoxin-like_sf"/>
</dbReference>
<evidence type="ECO:0000256" key="2">
    <source>
        <dbReference type="ARBA" id="ARBA00022729"/>
    </source>
</evidence>
<keyword evidence="7" id="KW-0472">Membrane</keyword>
<keyword evidence="5" id="KW-0676">Redox-active center</keyword>
<dbReference type="EMBL" id="JABEMA010000101">
    <property type="protein sequence ID" value="NNH23133.1"/>
    <property type="molecule type" value="Genomic_DNA"/>
</dbReference>
<evidence type="ECO:0000313" key="9">
    <source>
        <dbReference type="EMBL" id="NNH23133.1"/>
    </source>
</evidence>
<dbReference type="AlphaFoldDB" id="A0A849BP79"/>
<keyword evidence="4" id="KW-1015">Disulfide bond</keyword>
<dbReference type="PANTHER" id="PTHR13887:SF14">
    <property type="entry name" value="DISULFIDE BOND FORMATION PROTEIN D"/>
    <property type="match status" value="1"/>
</dbReference>
<sequence length="260" mass="27331">MSPDPRKPTKAERQSDARARSRAMREQRERAEKRRRAALVTIAGLVAAAVVAVVVVAIASGGEDDAPQAVPTSFSESGGYTTGDADAPVSVSIYQDYQCPFCAQFEAANSDFIEQAREAGDISVTYYPLDLLRRLGDYSARAASAAVCVAEEAPEQFGAFNDALYENQPQEGAGGLTDQQIAAVASDAGVPDDVDACITSGRYTDWVSQVTDDRDERVQGTPTVLVDDQVLPDPDQFQTAVEQALAGGGATDGATAGATS</sequence>
<comment type="similarity">
    <text evidence="1">Belongs to the thioredoxin family. DsbA subfamily.</text>
</comment>